<dbReference type="InterPro" id="IPR030878">
    <property type="entry name" value="Ribosomal_uL15"/>
</dbReference>
<feature type="region of interest" description="Disordered" evidence="4">
    <location>
        <begin position="77"/>
        <end position="115"/>
    </location>
</feature>
<protein>
    <submittedName>
        <fullName evidence="6">YmL10</fullName>
    </submittedName>
</protein>
<keyword evidence="3" id="KW-0687">Ribonucleoprotein</keyword>
<gene>
    <name evidence="6" type="primary">MRPL10</name>
    <name evidence="6" type="ORF">HETSPECPRED_003422</name>
</gene>
<dbReference type="Pfam" id="PF00828">
    <property type="entry name" value="Ribosomal_L27A"/>
    <property type="match status" value="1"/>
</dbReference>
<evidence type="ECO:0000256" key="1">
    <source>
        <dbReference type="ARBA" id="ARBA00007320"/>
    </source>
</evidence>
<organism evidence="6 7">
    <name type="scientific">Heterodermia speciosa</name>
    <dbReference type="NCBI Taxonomy" id="116794"/>
    <lineage>
        <taxon>Eukaryota</taxon>
        <taxon>Fungi</taxon>
        <taxon>Dikarya</taxon>
        <taxon>Ascomycota</taxon>
        <taxon>Pezizomycotina</taxon>
        <taxon>Lecanoromycetes</taxon>
        <taxon>OSLEUM clade</taxon>
        <taxon>Lecanoromycetidae</taxon>
        <taxon>Caliciales</taxon>
        <taxon>Physciaceae</taxon>
        <taxon>Heterodermia</taxon>
    </lineage>
</organism>
<dbReference type="PANTHER" id="PTHR12934:SF11">
    <property type="entry name" value="LARGE RIBOSOMAL SUBUNIT PROTEIN UL15M"/>
    <property type="match status" value="1"/>
</dbReference>
<dbReference type="EMBL" id="CAJPDS010000002">
    <property type="protein sequence ID" value="CAF9904202.1"/>
    <property type="molecule type" value="Genomic_DNA"/>
</dbReference>
<name>A0A8H3EHP3_9LECA</name>
<evidence type="ECO:0000259" key="5">
    <source>
        <dbReference type="Pfam" id="PF00828"/>
    </source>
</evidence>
<dbReference type="InterPro" id="IPR036227">
    <property type="entry name" value="Ribosomal_uL15/eL18_sf"/>
</dbReference>
<dbReference type="PANTHER" id="PTHR12934">
    <property type="entry name" value="50S RIBOSOMAL PROTEIN L15"/>
    <property type="match status" value="1"/>
</dbReference>
<accession>A0A8H3EHP3</accession>
<dbReference type="FunFam" id="3.100.10.10:FF:000011">
    <property type="entry name" value="50S ribosomal subunit protein L15"/>
    <property type="match status" value="1"/>
</dbReference>
<dbReference type="HAMAP" id="MF_01341">
    <property type="entry name" value="Ribosomal_uL15"/>
    <property type="match status" value="1"/>
</dbReference>
<comment type="caution">
    <text evidence="6">The sequence shown here is derived from an EMBL/GenBank/DDBJ whole genome shotgun (WGS) entry which is preliminary data.</text>
</comment>
<proteinExistence type="inferred from homology"/>
<dbReference type="GO" id="GO:0006412">
    <property type="term" value="P:translation"/>
    <property type="evidence" value="ECO:0007669"/>
    <property type="project" value="InterPro"/>
</dbReference>
<feature type="compositionally biased region" description="Gly residues" evidence="4">
    <location>
        <begin position="87"/>
        <end position="99"/>
    </location>
</feature>
<feature type="region of interest" description="Disordered" evidence="4">
    <location>
        <begin position="234"/>
        <end position="265"/>
    </location>
</feature>
<dbReference type="AlphaFoldDB" id="A0A8H3EHP3"/>
<reference evidence="6" key="1">
    <citation type="submission" date="2021-03" db="EMBL/GenBank/DDBJ databases">
        <authorList>
            <person name="Tagirdzhanova G."/>
        </authorList>
    </citation>
    <scope>NUCLEOTIDE SEQUENCE</scope>
</reference>
<dbReference type="OrthoDB" id="361383at2759"/>
<sequence length="316" mass="34592">MAPVSSAGKGSSVFRGYEERRAQQFSNMPPQIVPILGKTLSEVPASRAIAPFLLPFLHTQQRAASILSSLSDNQSAYKKRIRRGRGPASGKGKTAGRGYNGQKQKGKAPRGFNGGQTTLEVVKGLRGFNNVFSVDMIPLNLNRLQAWVDQGRIDASKPITIKELGESRCVNNVKDGVKLLARGSEEIKNPLNVIVSRASASAIKAIENAGGTVTTRFYTPFAIQKILKGRMDPINSLSSQPVEGQEPTRSPFIPRLPDPTSRKNLEYYRDPAHRGYLSYQVAEGESPSLFWKAKAVRDSKRRTAGKAKSAADNRIW</sequence>
<evidence type="ECO:0000256" key="2">
    <source>
        <dbReference type="ARBA" id="ARBA00022980"/>
    </source>
</evidence>
<feature type="domain" description="Large ribosomal subunit protein uL15/eL18" evidence="5">
    <location>
        <begin position="138"/>
        <end position="214"/>
    </location>
</feature>
<keyword evidence="2" id="KW-0689">Ribosomal protein</keyword>
<dbReference type="NCBIfam" id="TIGR01071">
    <property type="entry name" value="rplO_bact"/>
    <property type="match status" value="1"/>
</dbReference>
<dbReference type="InterPro" id="IPR021131">
    <property type="entry name" value="Ribosomal_uL15/eL18"/>
</dbReference>
<dbReference type="Gene3D" id="3.100.10.10">
    <property type="match status" value="1"/>
</dbReference>
<evidence type="ECO:0000313" key="6">
    <source>
        <dbReference type="EMBL" id="CAF9904202.1"/>
    </source>
</evidence>
<dbReference type="GO" id="GO:0003735">
    <property type="term" value="F:structural constituent of ribosome"/>
    <property type="evidence" value="ECO:0007669"/>
    <property type="project" value="InterPro"/>
</dbReference>
<keyword evidence="7" id="KW-1185">Reference proteome</keyword>
<dbReference type="InterPro" id="IPR005749">
    <property type="entry name" value="Ribosomal_uL15_bac-type"/>
</dbReference>
<dbReference type="GO" id="GO:0005762">
    <property type="term" value="C:mitochondrial large ribosomal subunit"/>
    <property type="evidence" value="ECO:0007669"/>
    <property type="project" value="TreeGrafter"/>
</dbReference>
<evidence type="ECO:0000313" key="7">
    <source>
        <dbReference type="Proteomes" id="UP000664521"/>
    </source>
</evidence>
<comment type="similarity">
    <text evidence="1">Belongs to the universal ribosomal protein uL15 family.</text>
</comment>
<evidence type="ECO:0000256" key="4">
    <source>
        <dbReference type="SAM" id="MobiDB-lite"/>
    </source>
</evidence>
<evidence type="ECO:0000256" key="3">
    <source>
        <dbReference type="ARBA" id="ARBA00023274"/>
    </source>
</evidence>
<dbReference type="SUPFAM" id="SSF52080">
    <property type="entry name" value="Ribosomal proteins L15p and L18e"/>
    <property type="match status" value="1"/>
</dbReference>
<dbReference type="Proteomes" id="UP000664521">
    <property type="component" value="Unassembled WGS sequence"/>
</dbReference>